<dbReference type="InterPro" id="IPR050523">
    <property type="entry name" value="AKR_Detox_Biosynth"/>
</dbReference>
<dbReference type="PRINTS" id="PR00069">
    <property type="entry name" value="ALDKETRDTASE"/>
</dbReference>
<dbReference type="AlphaFoldDB" id="A0AAE3XTT9"/>
<evidence type="ECO:0000313" key="4">
    <source>
        <dbReference type="Proteomes" id="UP001185092"/>
    </source>
</evidence>
<evidence type="ECO:0000313" key="3">
    <source>
        <dbReference type="EMBL" id="MDR6241564.1"/>
    </source>
</evidence>
<dbReference type="Pfam" id="PF00248">
    <property type="entry name" value="Aldo_ket_red"/>
    <property type="match status" value="1"/>
</dbReference>
<dbReference type="Proteomes" id="UP001185092">
    <property type="component" value="Unassembled WGS sequence"/>
</dbReference>
<dbReference type="PANTHER" id="PTHR43364">
    <property type="entry name" value="NADH-SPECIFIC METHYLGLYOXAL REDUCTASE-RELATED"/>
    <property type="match status" value="1"/>
</dbReference>
<keyword evidence="1" id="KW-0560">Oxidoreductase</keyword>
<name>A0AAE3XTT9_9BACT</name>
<dbReference type="InterPro" id="IPR020471">
    <property type="entry name" value="AKR"/>
</dbReference>
<sequence length="345" mass="39326">MEYCNLGKTNLNVSKICLGTMTFGEQNTLEDGFEQMDYAQEQGINFFDTAELYAVPPKPETQGKTEEIIGEYFSQRNCRDKIILATKVTGPTVDWIRDGKPYDKKAILSAVEGSLKRLKTDYIDLYQLHWPTRHVYQFTNFFKEQVNFDTNQVSDHILEVIQTMEELIAQGKIRHYGLSNETAWGTMKYLQIAEKNNLKSPVSIQNEYSLLCRKFEPDLSEVCAAESVDLLAWSPLATGLLSGKYKNGKYPKGSRLDISQGARWRQTDNCESAIIAYEKVAEKHNLNFAQMSIAFTLQRPFKTVSIIGATTMDQLKSNIDAINLKLSDDVMNDLSEVRKKYPIVF</sequence>
<reference evidence="3" key="1">
    <citation type="submission" date="2023-07" db="EMBL/GenBank/DDBJ databases">
        <title>Genomic Encyclopedia of Type Strains, Phase IV (KMG-IV): sequencing the most valuable type-strain genomes for metagenomic binning, comparative biology and taxonomic classification.</title>
        <authorList>
            <person name="Goeker M."/>
        </authorList>
    </citation>
    <scope>NUCLEOTIDE SEQUENCE</scope>
    <source>
        <strain evidence="3">DSM 26174</strain>
    </source>
</reference>
<organism evidence="3 4">
    <name type="scientific">Aureibacter tunicatorum</name>
    <dbReference type="NCBI Taxonomy" id="866807"/>
    <lineage>
        <taxon>Bacteria</taxon>
        <taxon>Pseudomonadati</taxon>
        <taxon>Bacteroidota</taxon>
        <taxon>Cytophagia</taxon>
        <taxon>Cytophagales</taxon>
        <taxon>Persicobacteraceae</taxon>
        <taxon>Aureibacter</taxon>
    </lineage>
</organism>
<dbReference type="EMBL" id="JAVDQD010000009">
    <property type="protein sequence ID" value="MDR6241564.1"/>
    <property type="molecule type" value="Genomic_DNA"/>
</dbReference>
<dbReference type="InterPro" id="IPR036812">
    <property type="entry name" value="NAD(P)_OxRdtase_dom_sf"/>
</dbReference>
<accession>A0AAE3XTT9</accession>
<comment type="caution">
    <text evidence="3">The sequence shown here is derived from an EMBL/GenBank/DDBJ whole genome shotgun (WGS) entry which is preliminary data.</text>
</comment>
<dbReference type="PANTHER" id="PTHR43364:SF4">
    <property type="entry name" value="NAD(P)-LINKED OXIDOREDUCTASE SUPERFAMILY PROTEIN"/>
    <property type="match status" value="1"/>
</dbReference>
<dbReference type="InterPro" id="IPR023210">
    <property type="entry name" value="NADP_OxRdtase_dom"/>
</dbReference>
<protein>
    <submittedName>
        <fullName evidence="3">Aryl-alcohol dehydrogenase-like predicted oxidoreductase</fullName>
    </submittedName>
</protein>
<dbReference type="RefSeq" id="WP_309942448.1">
    <property type="nucleotide sequence ID" value="NZ_AP025307.1"/>
</dbReference>
<proteinExistence type="predicted"/>
<evidence type="ECO:0000259" key="2">
    <source>
        <dbReference type="Pfam" id="PF00248"/>
    </source>
</evidence>
<dbReference type="SUPFAM" id="SSF51430">
    <property type="entry name" value="NAD(P)-linked oxidoreductase"/>
    <property type="match status" value="1"/>
</dbReference>
<dbReference type="Gene3D" id="3.20.20.100">
    <property type="entry name" value="NADP-dependent oxidoreductase domain"/>
    <property type="match status" value="1"/>
</dbReference>
<dbReference type="GO" id="GO:0016491">
    <property type="term" value="F:oxidoreductase activity"/>
    <property type="evidence" value="ECO:0007669"/>
    <property type="project" value="UniProtKB-KW"/>
</dbReference>
<evidence type="ECO:0000256" key="1">
    <source>
        <dbReference type="ARBA" id="ARBA00023002"/>
    </source>
</evidence>
<gene>
    <name evidence="3" type="ORF">HNQ88_004651</name>
</gene>
<dbReference type="CDD" id="cd19094">
    <property type="entry name" value="AKR_Tas-like"/>
    <property type="match status" value="1"/>
</dbReference>
<keyword evidence="4" id="KW-1185">Reference proteome</keyword>
<feature type="domain" description="NADP-dependent oxidoreductase" evidence="2">
    <location>
        <begin position="15"/>
        <end position="337"/>
    </location>
</feature>